<organism evidence="4 5">
    <name type="scientific">Lasiosphaeria ovina</name>
    <dbReference type="NCBI Taxonomy" id="92902"/>
    <lineage>
        <taxon>Eukaryota</taxon>
        <taxon>Fungi</taxon>
        <taxon>Dikarya</taxon>
        <taxon>Ascomycota</taxon>
        <taxon>Pezizomycotina</taxon>
        <taxon>Sordariomycetes</taxon>
        <taxon>Sordariomycetidae</taxon>
        <taxon>Sordariales</taxon>
        <taxon>Lasiosphaeriaceae</taxon>
        <taxon>Lasiosphaeria</taxon>
    </lineage>
</organism>
<dbReference type="PROSITE" id="PS51419">
    <property type="entry name" value="RAB"/>
    <property type="match status" value="1"/>
</dbReference>
<keyword evidence="5" id="KW-1185">Reference proteome</keyword>
<evidence type="ECO:0000313" key="5">
    <source>
        <dbReference type="Proteomes" id="UP001287356"/>
    </source>
</evidence>
<gene>
    <name evidence="4" type="ORF">B0T24DRAFT_699673</name>
</gene>
<keyword evidence="3" id="KW-0342">GTP-binding</keyword>
<dbReference type="PROSITE" id="PS51420">
    <property type="entry name" value="RHO"/>
    <property type="match status" value="1"/>
</dbReference>
<proteinExistence type="predicted"/>
<dbReference type="Gene3D" id="3.40.50.300">
    <property type="entry name" value="P-loop containing nucleotide triphosphate hydrolases"/>
    <property type="match status" value="1"/>
</dbReference>
<dbReference type="Pfam" id="PF00071">
    <property type="entry name" value="Ras"/>
    <property type="match status" value="1"/>
</dbReference>
<sequence length="200" mass="22983">MVVGSGSTLKTETLMAYTTNKFPEEFVPTVFDNYAVTVMIGDEPWTLGLFDSSGQEDYDRLRPLSYPQTDVFLVFARIGNHISYEDVREKWVPEIMHHCPGVPFLIVGIGSHDDDELLEKRKRAGDPSRREDYTRMGEILASQLGAAKYVECNIFTQRGLKEVFDEAIIAALEPRGYKRRKRRSWRPGFLKALRETKEED</sequence>
<dbReference type="PRINTS" id="PR00449">
    <property type="entry name" value="RASTRNSFRMNG"/>
</dbReference>
<evidence type="ECO:0000256" key="1">
    <source>
        <dbReference type="ARBA" id="ARBA00022481"/>
    </source>
</evidence>
<dbReference type="InterPro" id="IPR005225">
    <property type="entry name" value="Small_GTP-bd"/>
</dbReference>
<dbReference type="PROSITE" id="PS51421">
    <property type="entry name" value="RAS"/>
    <property type="match status" value="1"/>
</dbReference>
<reference evidence="4" key="2">
    <citation type="submission" date="2023-06" db="EMBL/GenBank/DDBJ databases">
        <authorList>
            <consortium name="Lawrence Berkeley National Laboratory"/>
            <person name="Haridas S."/>
            <person name="Hensen N."/>
            <person name="Bonometti L."/>
            <person name="Westerberg I."/>
            <person name="Brannstrom I.O."/>
            <person name="Guillou S."/>
            <person name="Cros-Aarteil S."/>
            <person name="Calhoun S."/>
            <person name="Kuo A."/>
            <person name="Mondo S."/>
            <person name="Pangilinan J."/>
            <person name="Riley R."/>
            <person name="Labutti K."/>
            <person name="Andreopoulos B."/>
            <person name="Lipzen A."/>
            <person name="Chen C."/>
            <person name="Yanf M."/>
            <person name="Daum C."/>
            <person name="Ng V."/>
            <person name="Clum A."/>
            <person name="Steindorff A."/>
            <person name="Ohm R."/>
            <person name="Martin F."/>
            <person name="Silar P."/>
            <person name="Natvig D."/>
            <person name="Lalanne C."/>
            <person name="Gautier V."/>
            <person name="Ament-Velasquez S.L."/>
            <person name="Kruys A."/>
            <person name="Hutchinson M.I."/>
            <person name="Powell A.J."/>
            <person name="Barry K."/>
            <person name="Miller A.N."/>
            <person name="Grigoriev I.V."/>
            <person name="Debuchy R."/>
            <person name="Gladieux P."/>
            <person name="Thoren M.H."/>
            <person name="Johannesson H."/>
        </authorList>
    </citation>
    <scope>NUCLEOTIDE SEQUENCE</scope>
    <source>
        <strain evidence="4">CBS 958.72</strain>
    </source>
</reference>
<dbReference type="InterPro" id="IPR003578">
    <property type="entry name" value="Small_GTPase_Rho"/>
</dbReference>
<comment type="caution">
    <text evidence="4">The sequence shown here is derived from an EMBL/GenBank/DDBJ whole genome shotgun (WGS) entry which is preliminary data.</text>
</comment>
<dbReference type="PANTHER" id="PTHR24072">
    <property type="entry name" value="RHO FAMILY GTPASE"/>
    <property type="match status" value="1"/>
</dbReference>
<dbReference type="SUPFAM" id="SSF52540">
    <property type="entry name" value="P-loop containing nucleoside triphosphate hydrolases"/>
    <property type="match status" value="1"/>
</dbReference>
<dbReference type="GO" id="GO:0003924">
    <property type="term" value="F:GTPase activity"/>
    <property type="evidence" value="ECO:0007669"/>
    <property type="project" value="InterPro"/>
</dbReference>
<dbReference type="GO" id="GO:0005525">
    <property type="term" value="F:GTP binding"/>
    <property type="evidence" value="ECO:0007669"/>
    <property type="project" value="UniProtKB-KW"/>
</dbReference>
<reference evidence="4" key="1">
    <citation type="journal article" date="2023" name="Mol. Phylogenet. Evol.">
        <title>Genome-scale phylogeny and comparative genomics of the fungal order Sordariales.</title>
        <authorList>
            <person name="Hensen N."/>
            <person name="Bonometti L."/>
            <person name="Westerberg I."/>
            <person name="Brannstrom I.O."/>
            <person name="Guillou S."/>
            <person name="Cros-Aarteil S."/>
            <person name="Calhoun S."/>
            <person name="Haridas S."/>
            <person name="Kuo A."/>
            <person name="Mondo S."/>
            <person name="Pangilinan J."/>
            <person name="Riley R."/>
            <person name="LaButti K."/>
            <person name="Andreopoulos B."/>
            <person name="Lipzen A."/>
            <person name="Chen C."/>
            <person name="Yan M."/>
            <person name="Daum C."/>
            <person name="Ng V."/>
            <person name="Clum A."/>
            <person name="Steindorff A."/>
            <person name="Ohm R.A."/>
            <person name="Martin F."/>
            <person name="Silar P."/>
            <person name="Natvig D.O."/>
            <person name="Lalanne C."/>
            <person name="Gautier V."/>
            <person name="Ament-Velasquez S.L."/>
            <person name="Kruys A."/>
            <person name="Hutchinson M.I."/>
            <person name="Powell A.J."/>
            <person name="Barry K."/>
            <person name="Miller A.N."/>
            <person name="Grigoriev I.V."/>
            <person name="Debuchy R."/>
            <person name="Gladieux P."/>
            <person name="Hiltunen Thoren M."/>
            <person name="Johannesson H."/>
        </authorList>
    </citation>
    <scope>NUCLEOTIDE SEQUENCE</scope>
    <source>
        <strain evidence="4">CBS 958.72</strain>
    </source>
</reference>
<evidence type="ECO:0000256" key="2">
    <source>
        <dbReference type="ARBA" id="ARBA00022741"/>
    </source>
</evidence>
<evidence type="ECO:0000313" key="4">
    <source>
        <dbReference type="EMBL" id="KAK3376285.1"/>
    </source>
</evidence>
<keyword evidence="1" id="KW-0488">Methylation</keyword>
<protein>
    <submittedName>
        <fullName evidence="4">P-loop containing nucleoside triphosphate hydrolase protein</fullName>
    </submittedName>
</protein>
<dbReference type="EMBL" id="JAULSN010000003">
    <property type="protein sequence ID" value="KAK3376285.1"/>
    <property type="molecule type" value="Genomic_DNA"/>
</dbReference>
<evidence type="ECO:0000256" key="3">
    <source>
        <dbReference type="ARBA" id="ARBA00023134"/>
    </source>
</evidence>
<accession>A0AAE0KHG5</accession>
<keyword evidence="4" id="KW-0378">Hydrolase</keyword>
<name>A0AAE0KHG5_9PEZI</name>
<dbReference type="GO" id="GO:0007264">
    <property type="term" value="P:small GTPase-mediated signal transduction"/>
    <property type="evidence" value="ECO:0007669"/>
    <property type="project" value="InterPro"/>
</dbReference>
<keyword evidence="2" id="KW-0547">Nucleotide-binding</keyword>
<dbReference type="NCBIfam" id="TIGR00231">
    <property type="entry name" value="small_GTP"/>
    <property type="match status" value="1"/>
</dbReference>
<dbReference type="Proteomes" id="UP001287356">
    <property type="component" value="Unassembled WGS sequence"/>
</dbReference>
<dbReference type="InterPro" id="IPR001806">
    <property type="entry name" value="Small_GTPase"/>
</dbReference>
<dbReference type="AlphaFoldDB" id="A0AAE0KHG5"/>
<dbReference type="InterPro" id="IPR027417">
    <property type="entry name" value="P-loop_NTPase"/>
</dbReference>
<dbReference type="SMART" id="SM00174">
    <property type="entry name" value="RHO"/>
    <property type="match status" value="1"/>
</dbReference>
<dbReference type="SMART" id="SM00173">
    <property type="entry name" value="RAS"/>
    <property type="match status" value="1"/>
</dbReference>